<feature type="transmembrane region" description="Helical" evidence="6">
    <location>
        <begin position="2162"/>
        <end position="2183"/>
    </location>
</feature>
<feature type="region of interest" description="Disordered" evidence="5">
    <location>
        <begin position="112"/>
        <end position="179"/>
    </location>
</feature>
<feature type="region of interest" description="Disordered" evidence="5">
    <location>
        <begin position="1443"/>
        <end position="1481"/>
    </location>
</feature>
<evidence type="ECO:0000256" key="3">
    <source>
        <dbReference type="ARBA" id="ARBA00022801"/>
    </source>
</evidence>
<dbReference type="PANTHER" id="PTHR12792">
    <property type="entry name" value="EXTRA SPINDLE POLES 1-RELATED"/>
    <property type="match status" value="1"/>
</dbReference>
<evidence type="ECO:0000256" key="2">
    <source>
        <dbReference type="ARBA" id="ARBA00012489"/>
    </source>
</evidence>
<accession>A0A3S4AY47</accession>
<keyword evidence="6" id="KW-0812">Transmembrane</keyword>
<dbReference type="SUPFAM" id="SSF48452">
    <property type="entry name" value="TPR-like"/>
    <property type="match status" value="1"/>
</dbReference>
<evidence type="ECO:0000313" key="9">
    <source>
        <dbReference type="Proteomes" id="UP000289323"/>
    </source>
</evidence>
<dbReference type="GO" id="GO:0005634">
    <property type="term" value="C:nucleus"/>
    <property type="evidence" value="ECO:0007669"/>
    <property type="project" value="InterPro"/>
</dbReference>
<dbReference type="GO" id="GO:0072686">
    <property type="term" value="C:mitotic spindle"/>
    <property type="evidence" value="ECO:0007669"/>
    <property type="project" value="TreeGrafter"/>
</dbReference>
<feature type="transmembrane region" description="Helical" evidence="6">
    <location>
        <begin position="2273"/>
        <end position="2290"/>
    </location>
</feature>
<feature type="compositionally biased region" description="Low complexity" evidence="5">
    <location>
        <begin position="1329"/>
        <end position="1351"/>
    </location>
</feature>
<evidence type="ECO:0000256" key="1">
    <source>
        <dbReference type="ARBA" id="ARBA00000451"/>
    </source>
</evidence>
<feature type="compositionally biased region" description="Polar residues" evidence="5">
    <location>
        <begin position="137"/>
        <end position="164"/>
    </location>
</feature>
<evidence type="ECO:0000256" key="4">
    <source>
        <dbReference type="ARBA" id="ARBA00022829"/>
    </source>
</evidence>
<keyword evidence="6" id="KW-0472">Membrane</keyword>
<dbReference type="GO" id="GO:0044732">
    <property type="term" value="C:mitotic spindle pole body"/>
    <property type="evidence" value="ECO:0007669"/>
    <property type="project" value="TreeGrafter"/>
</dbReference>
<sequence length="2359" mass="256592">MDTPLAQADAVRSAVASVATCSPATSAILKALLLPKDESPTADESIPRAAPKTANPSRSRANTVARVPSKRVKPASASASSSAVADNGLSVREKAALATHVVNATLKVLGEAAKPSPTTPATPSRRPAQEDELVKTATRNALRRSSSAPMSPMQPRSLNRQATTPVAAKSARSPSKTTSNTNLLAMVECARVALTALRQLPASGKVTLPELQLESGMSALVGKLISLNLHEQAIKELRILKKRLECPSDSELKKPARTTNAEPRNASQLFSELLDYSGVKASGQKLLLVIATQIQTLRVLAMTKKPAAVESALPHLRQEQASSPISLLLAAAAEDGADVGKIARQMETLAQCLLSLTPSVSSKDDSLAQESRLSVSPASALELQALALEVRLHWWRLAKHKGDAEKDIMVTLSRCLGAYVRRTSESPKSSYRFCSDICGRITQQLQSHGLHPLKGSKLPLATIYQTLVTLARDAQQIPDAVMWATKLREAVDPNVESVAKTCSLAAQLLSLHLKQPEKYLSDDRLLREVVTGIQGPLRGDTSELDELLTNICAARKSAMQVLLSSGRDGDNVFQPSATVKELLETFILQCPRFCLRWLGKPPGPKASTKDYLRYEQRRQLMLQYLRHILDSAFVTIKTCLEQSRLGWELMDSILSDCNTLLEYTGGMASADASASYHVKISHFYYLQYSCLRQQSTNPKDVGPLRALRRSIECVKHRTSAEREKAQLTLKLERMAEICRSLGRIDEALGALQAIRTSLLDDGVLSSVAAALATESPLVAWASSEKAEGLSRALLAIAKMEQVWIDWTVDLPETERAAALEHRLRFILLADGAKEAEITLEHPVVDALLRTYIPTRYPIRRLRVLLLLLCSALGNLDRAPELLSVAKDAAQLEDSSEFGEDSGLAGFLQHMKALYGSLAAAVDAYRDSHALERSISSWRSIITACQDKAALEKAIDDVPGLLEHLRAVADFLRMKGRDTTLATVLELTADIARLAEGSRTEDVVQHSSCLALQYTKLGLAPKAEQVFQKTQELIGDQLRGEALVTFHLAFAEHFLAAGSFRQAEEHLSLAELAFDADTPPPRRGRTEKRRLVANAYYLQSLIALERGDSHHALAYSRDSVRTLFQDWAKLESRLAPTSTAEQSQLDCQTPDVSAVDLQGEAHHQQSPGPEFWQLFYCLYRNVFRLSSLYAHLGMFQETMYYAEQALKMARTVGSEFYNAECAAWIGSVSWKAAKAEKSLEMLQQAAALLPRDNRSYSCATLACQIGSMYLSQNNLEGAAAMLETAEALAEALAREPVTAEQPASTAVIEDRMEKLSIAQKPARGGRKTAAKQAPAKKPTKAPARAKASAAPAPEKPAPPVENAQLAKLRASILVQKAVSMLRQKEWAAAQAVLAEATATSKASGLLPTRHVAMASCLLGMSMEQMAHDPVFSVIQDSTISFPALSGSGQASPARPSPPKAPSPKKSRSAAPAGPRETAKEAHPRMYVDHLREAHDYLLEAHSVAALSSDSSLIHRISGMLQNVGLFLTATSAKAKATIHSAQTSYAVELARNLTWRRERKAVAQEKLVAKTDGLQWPPALHSAASRRSSLGFTLELHKIQRDYVDIIPKSWSVISISLSDGNHDLCITKLQAGESPFVIRLPLERASSRDADSDVFDFQQGRAELLEIIKLVNKTCHDSRDMTVKGAKSAWWAEREALDDRLKELLMNMEHVWLGGFKGIFSQHVRRPDLLERFQRDFLAILDKHLPSRRQVRGKKAKAAQACPKGALDLNVLELFIGLGDTTRPDIDLDDELTDLLYFVVDILQFHGERNAYDEIDFDSMVVHTLDALHAYHAAANAAAADAPSSAHTILILDKALHIFPWESLPCMQGLAVSRVPSLACLRRLLLDRHQPSSPPNDSSSPDRPIREGHHVSPSRGTYILNPSGDLTSTQSTFAQPLATHLPSPAWKQITGRPPTEEEFAAALAGNTSENADAAADGYGAGAGVVLYFGHGSGAQYIRGRTVRRLDPRCRAAVLLMGCASAALAHAGAFEPAGPVWNYLLAGCPAVVGTLWDVTDRDVDRFAAGVLEEWGLLPRGAVTEDDATAAGGPSTLPPPALATLPPATQDGNASCAFDSLPELVERVVEDWAGYNISLLVDTCPGVCELVYGSGNPDISGIGAMYSYAIQGVSSLLFGPILGMLALYVGSDPDSDSFLALPPKLWVTETFAPTARSVHQTNIIVAFSVLFAALIRVRQACPVAERDFLQRLVGYEVLVSLICTLSYLPIHESSKQRKTVLCCYVLGTIIMVFIALDWTDLGDEPYASAFQAITKYCVQQQDWPVPEISFVPPPTSSETATSEGIWVEMSTMEFLQHVAHYVSVP</sequence>
<dbReference type="GO" id="GO:0004197">
    <property type="term" value="F:cysteine-type endopeptidase activity"/>
    <property type="evidence" value="ECO:0007669"/>
    <property type="project" value="InterPro"/>
</dbReference>
<dbReference type="GO" id="GO:0005737">
    <property type="term" value="C:cytoplasm"/>
    <property type="evidence" value="ECO:0007669"/>
    <property type="project" value="TreeGrafter"/>
</dbReference>
<name>A0A3S4AY47_9PEZI</name>
<dbReference type="InterPro" id="IPR030397">
    <property type="entry name" value="SEPARIN_core_dom"/>
</dbReference>
<feature type="compositionally biased region" description="Low complexity" evidence="5">
    <location>
        <begin position="75"/>
        <end position="85"/>
    </location>
</feature>
<keyword evidence="4" id="KW-0159">Chromosome partition</keyword>
<dbReference type="GO" id="GO:0006508">
    <property type="term" value="P:proteolysis"/>
    <property type="evidence" value="ECO:0007669"/>
    <property type="project" value="InterPro"/>
</dbReference>
<gene>
    <name evidence="8" type="ORF">TT172_LOCUS8440</name>
</gene>
<evidence type="ECO:0000313" key="8">
    <source>
        <dbReference type="EMBL" id="SPQ26021.1"/>
    </source>
</evidence>
<dbReference type="InterPro" id="IPR005314">
    <property type="entry name" value="Peptidase_C50"/>
</dbReference>
<evidence type="ECO:0000259" key="7">
    <source>
        <dbReference type="PROSITE" id="PS51700"/>
    </source>
</evidence>
<keyword evidence="3" id="KW-0378">Hydrolase</keyword>
<feature type="region of interest" description="Disordered" evidence="5">
    <location>
        <begin position="1889"/>
        <end position="1921"/>
    </location>
</feature>
<reference evidence="8 9" key="1">
    <citation type="submission" date="2018-04" db="EMBL/GenBank/DDBJ databases">
        <authorList>
            <person name="Huttner S."/>
            <person name="Dainat J."/>
        </authorList>
    </citation>
    <scope>NUCLEOTIDE SEQUENCE [LARGE SCALE GENOMIC DNA]</scope>
</reference>
<evidence type="ECO:0000256" key="6">
    <source>
        <dbReference type="SAM" id="Phobius"/>
    </source>
</evidence>
<comment type="catalytic activity">
    <reaction evidence="1">
        <text>All bonds known to be hydrolyzed by this endopeptidase have arginine in P1 and an acidic residue in P4. P6 is often occupied by an acidic residue or by a hydroxy-amino-acid residue, the phosphorylation of which enhances cleavage.</text>
        <dbReference type="EC" id="3.4.22.49"/>
    </reaction>
</comment>
<feature type="region of interest" description="Disordered" evidence="5">
    <location>
        <begin position="1315"/>
        <end position="1358"/>
    </location>
</feature>
<dbReference type="InterPro" id="IPR011990">
    <property type="entry name" value="TPR-like_helical_dom_sf"/>
</dbReference>
<dbReference type="PANTHER" id="PTHR12792:SF0">
    <property type="entry name" value="SEPARIN"/>
    <property type="match status" value="1"/>
</dbReference>
<dbReference type="Gene3D" id="1.25.40.10">
    <property type="entry name" value="Tetratricopeptide repeat domain"/>
    <property type="match status" value="1"/>
</dbReference>
<dbReference type="EC" id="3.4.22.49" evidence="2"/>
<dbReference type="GO" id="GO:0051307">
    <property type="term" value="P:meiotic chromosome separation"/>
    <property type="evidence" value="ECO:0007669"/>
    <property type="project" value="TreeGrafter"/>
</dbReference>
<feature type="compositionally biased region" description="Low complexity" evidence="5">
    <location>
        <begin position="115"/>
        <end position="126"/>
    </location>
</feature>
<organism evidence="8 9">
    <name type="scientific">Thermothielavioides terrestris</name>
    <dbReference type="NCBI Taxonomy" id="2587410"/>
    <lineage>
        <taxon>Eukaryota</taxon>
        <taxon>Fungi</taxon>
        <taxon>Dikarya</taxon>
        <taxon>Ascomycota</taxon>
        <taxon>Pezizomycotina</taxon>
        <taxon>Sordariomycetes</taxon>
        <taxon>Sordariomycetidae</taxon>
        <taxon>Sordariales</taxon>
        <taxon>Chaetomiaceae</taxon>
        <taxon>Thermothielavioides</taxon>
    </lineage>
</organism>
<feature type="domain" description="Peptidase C50" evidence="7">
    <location>
        <begin position="1913"/>
        <end position="2029"/>
    </location>
</feature>
<keyword evidence="6" id="KW-1133">Transmembrane helix</keyword>
<dbReference type="EMBL" id="OUUZ01000016">
    <property type="protein sequence ID" value="SPQ26021.1"/>
    <property type="molecule type" value="Genomic_DNA"/>
</dbReference>
<dbReference type="Pfam" id="PF03568">
    <property type="entry name" value="Separin_C"/>
    <property type="match status" value="1"/>
</dbReference>
<dbReference type="Proteomes" id="UP000289323">
    <property type="component" value="Unassembled WGS sequence"/>
</dbReference>
<proteinExistence type="predicted"/>
<evidence type="ECO:0000256" key="5">
    <source>
        <dbReference type="SAM" id="MobiDB-lite"/>
    </source>
</evidence>
<feature type="region of interest" description="Disordered" evidence="5">
    <location>
        <begin position="39"/>
        <end position="86"/>
    </location>
</feature>
<protein>
    <recommendedName>
        <fullName evidence="2">separase</fullName>
        <ecNumber evidence="2">3.4.22.49</ecNumber>
    </recommendedName>
</protein>
<dbReference type="PROSITE" id="PS51700">
    <property type="entry name" value="SEPARIN"/>
    <property type="match status" value="1"/>
</dbReference>